<dbReference type="InterPro" id="IPR045275">
    <property type="entry name" value="MscS_archaea/bacteria_type"/>
</dbReference>
<gene>
    <name evidence="10" type="ORF">SAMEA44541418_00313</name>
</gene>
<feature type="domain" description="Mechanosensitive ion channel MscS C-terminal" evidence="9">
    <location>
        <begin position="501"/>
        <end position="581"/>
    </location>
</feature>
<dbReference type="Gene3D" id="2.30.30.60">
    <property type="match status" value="1"/>
</dbReference>
<dbReference type="Proteomes" id="UP000215539">
    <property type="component" value="Chromosome 1"/>
</dbReference>
<feature type="transmembrane region" description="Helical" evidence="7">
    <location>
        <begin position="216"/>
        <end position="237"/>
    </location>
</feature>
<dbReference type="Pfam" id="PF21082">
    <property type="entry name" value="MS_channel_3rd"/>
    <property type="match status" value="1"/>
</dbReference>
<reference evidence="10 11" key="1">
    <citation type="submission" date="2017-06" db="EMBL/GenBank/DDBJ databases">
        <authorList>
            <consortium name="Pathogen Informatics"/>
        </authorList>
    </citation>
    <scope>NUCLEOTIDE SEQUENCE [LARGE SCALE GENOMIC DNA]</scope>
    <source>
        <strain evidence="10 11">NCTC12947</strain>
    </source>
</reference>
<dbReference type="PANTHER" id="PTHR30221:SF18">
    <property type="entry name" value="SLL0590 PROTEIN"/>
    <property type="match status" value="1"/>
</dbReference>
<dbReference type="InterPro" id="IPR006685">
    <property type="entry name" value="MscS_channel_2nd"/>
</dbReference>
<feature type="transmembrane region" description="Helical" evidence="7">
    <location>
        <begin position="380"/>
        <end position="398"/>
    </location>
</feature>
<evidence type="ECO:0000259" key="8">
    <source>
        <dbReference type="Pfam" id="PF00924"/>
    </source>
</evidence>
<evidence type="ECO:0000256" key="5">
    <source>
        <dbReference type="ARBA" id="ARBA00022989"/>
    </source>
</evidence>
<evidence type="ECO:0000313" key="11">
    <source>
        <dbReference type="Proteomes" id="UP000215539"/>
    </source>
</evidence>
<evidence type="ECO:0000256" key="4">
    <source>
        <dbReference type="ARBA" id="ARBA00022692"/>
    </source>
</evidence>
<dbReference type="InterPro" id="IPR011066">
    <property type="entry name" value="MscS_channel_C_sf"/>
</dbReference>
<evidence type="ECO:0000256" key="6">
    <source>
        <dbReference type="ARBA" id="ARBA00023136"/>
    </source>
</evidence>
<keyword evidence="4 7" id="KW-0812">Transmembrane</keyword>
<proteinExistence type="inferred from homology"/>
<dbReference type="GO" id="GO:0008381">
    <property type="term" value="F:mechanosensitive monoatomic ion channel activity"/>
    <property type="evidence" value="ECO:0007669"/>
    <property type="project" value="InterPro"/>
</dbReference>
<dbReference type="SUPFAM" id="SSF50182">
    <property type="entry name" value="Sm-like ribonucleoproteins"/>
    <property type="match status" value="1"/>
</dbReference>
<organism evidence="10 11">
    <name type="scientific">Capnocytophaga haemolytica</name>
    <dbReference type="NCBI Taxonomy" id="45243"/>
    <lineage>
        <taxon>Bacteria</taxon>
        <taxon>Pseudomonadati</taxon>
        <taxon>Bacteroidota</taxon>
        <taxon>Flavobacteriia</taxon>
        <taxon>Flavobacteriales</taxon>
        <taxon>Flavobacteriaceae</taxon>
        <taxon>Capnocytophaga</taxon>
    </lineage>
</organism>
<keyword evidence="3" id="KW-1003">Cell membrane</keyword>
<dbReference type="InterPro" id="IPR010920">
    <property type="entry name" value="LSM_dom_sf"/>
</dbReference>
<dbReference type="InterPro" id="IPR049278">
    <property type="entry name" value="MS_channel_C"/>
</dbReference>
<evidence type="ECO:0000259" key="9">
    <source>
        <dbReference type="Pfam" id="PF21082"/>
    </source>
</evidence>
<evidence type="ECO:0000256" key="7">
    <source>
        <dbReference type="SAM" id="Phobius"/>
    </source>
</evidence>
<accession>A0AAX2GXW6</accession>
<dbReference type="EMBL" id="LT906449">
    <property type="protein sequence ID" value="SNV03757.1"/>
    <property type="molecule type" value="Genomic_DNA"/>
</dbReference>
<dbReference type="GO" id="GO:0005886">
    <property type="term" value="C:plasma membrane"/>
    <property type="evidence" value="ECO:0007669"/>
    <property type="project" value="UniProtKB-SubCell"/>
</dbReference>
<evidence type="ECO:0000256" key="3">
    <source>
        <dbReference type="ARBA" id="ARBA00022475"/>
    </source>
</evidence>
<dbReference type="PANTHER" id="PTHR30221">
    <property type="entry name" value="SMALL-CONDUCTANCE MECHANOSENSITIVE CHANNEL"/>
    <property type="match status" value="1"/>
</dbReference>
<dbReference type="SUPFAM" id="SSF82689">
    <property type="entry name" value="Mechanosensitive channel protein MscS (YggB), C-terminal domain"/>
    <property type="match status" value="1"/>
</dbReference>
<feature type="transmembrane region" description="Helical" evidence="7">
    <location>
        <begin position="324"/>
        <end position="349"/>
    </location>
</feature>
<protein>
    <submittedName>
        <fullName evidence="10">Uncharacterized MscS family protein HI_0195.1</fullName>
    </submittedName>
</protein>
<feature type="transmembrane region" description="Helical" evidence="7">
    <location>
        <begin position="275"/>
        <end position="300"/>
    </location>
</feature>
<evidence type="ECO:0000256" key="1">
    <source>
        <dbReference type="ARBA" id="ARBA00004651"/>
    </source>
</evidence>
<dbReference type="AlphaFoldDB" id="A0AAX2GXW6"/>
<evidence type="ECO:0000313" key="10">
    <source>
        <dbReference type="EMBL" id="SNV03757.1"/>
    </source>
</evidence>
<comment type="similarity">
    <text evidence="2">Belongs to the MscS (TC 1.A.23) family.</text>
</comment>
<name>A0AAX2GXW6_9FLAO</name>
<feature type="transmembrane region" description="Helical" evidence="7">
    <location>
        <begin position="410"/>
        <end position="436"/>
    </location>
</feature>
<dbReference type="Pfam" id="PF00924">
    <property type="entry name" value="MS_channel_2nd"/>
    <property type="match status" value="1"/>
</dbReference>
<dbReference type="InterPro" id="IPR023408">
    <property type="entry name" value="MscS_beta-dom_sf"/>
</dbReference>
<keyword evidence="5 7" id="KW-1133">Transmembrane helix</keyword>
<dbReference type="Gene3D" id="3.30.70.100">
    <property type="match status" value="1"/>
</dbReference>
<evidence type="ECO:0000256" key="2">
    <source>
        <dbReference type="ARBA" id="ARBA00008017"/>
    </source>
</evidence>
<comment type="subcellular location">
    <subcellularLocation>
        <location evidence="1">Cell membrane</location>
        <topology evidence="1">Multi-pass membrane protein</topology>
    </subcellularLocation>
</comment>
<feature type="domain" description="Mechanosensitive ion channel MscS" evidence="8">
    <location>
        <begin position="423"/>
        <end position="488"/>
    </location>
</feature>
<sequence length="602" mass="69033">MVTLAKFLDLKIYMHLRRLILLIFFTISAMTYAQKDSVSVQAIKKELAALKLYRQKDSVRIAMLMSEIERLVQQEKAVSKATLQVQVDDSLSMAEKRKEVERLSQQMRGKPVVFQNDTIYYLYASYGPYDIDTRVKYVEDKLTELYEDPYFKADSLKVKPLGEYLAVMYGNKAIADITSIDAVWENTTQEELANRYLGYIKHAIVKYQEQNSLKNILLRIGELCLVLVIAISVIWGINRLFRFLKNFCINSKNRFLKGFKIRNYELIKKQHMVKVLIKLLFVVRIIVLLFLFITIIPLIFDIFPSTRHLSRIILGWIIEPIKDIWFAVINYLPSLFNIIVIVLVTRYLLKIMRFFALEIERGILKIRGFYPEWARTTYHLARLMLLALALVVVFPHLPGSDSDAFKGISVFLGVLISFGSSSSISNAIAGVVISYMRPFQVGDWIKSGDIIGVVVEKNALVTHLRTFSNEDITIPNSTILSSATTNFSSIGKQQGLALSARVKVRYDYADNIVEELLLEAALKTCGISKIPHPYVLQISLGELNTVYELNAYTHTPDDMFFIKSDLVKNIQNTLKQANIEIFSTQYIEIRTNNQTSEENKKS</sequence>
<keyword evidence="6 7" id="KW-0472">Membrane</keyword>